<sequence length="663" mass="78215">MTQQQLFQINYDCKDYKTETLNMMKEDIHKLYEVSQDEISTKTRILFTPPVNMIKQPIIHLGKTKDSLKQFTCEGFQGTYASEHVYLNTLCSYLTIFWNESIKTDEEDPIVFALDLNRLQRSLRARIGTQETPFAFMTNDYRLQKILGYEKFTDNQIFESQLQTIKQVDNENKKLVTSTGQVIDFPRVMYIRGFRYLNLICYSLSEHTHRENNEIRYILLRSYYDFQNGIYAELPGNYDVIFSCNSLVRGIKISFQDENYREIDLEGEPFTLQLFVSKSARMIEKRAFTEAVEQQFKEQQAEKIKQEKEQKDKKDKEDKEKKDKEDKDKKDKQDKLQIKKDRLEQNKRDESLFKVLGKVIKLNKEYYQQQNLEMKDNWKNLLSAFELKNIQHEQVQKQLTDYTKLLSDKTDAQEKLLNSNTGQLIAELKNIQQNQSKAATKLQESNNLYLHTETEKTKKIKDLLEQQITQNSNVFLGLKNVIEKTTNQFINEILNHENINDLKDAEKTIAEKMEKQKDKLEEHKTHSIQALTQIKKINSDMTEECDLNISIIEQEYANMQDISIMSDNNRFEMLSSIRNNPNIEEQHKIVQQYRTQQQEVLKSINKSSDVITNVQKQIKEFIQDQYVIPKFISQEFDTQNFTLVGQNKSSGSHNNLPLTTQID</sequence>
<gene>
    <name evidence="4" type="ORF">HINF_LOCUS37137</name>
    <name evidence="3" type="ORF">HINF_LOCUS39099</name>
</gene>
<name>A0AA86QEC3_9EUKA</name>
<feature type="coiled-coil region" evidence="1">
    <location>
        <begin position="499"/>
        <end position="530"/>
    </location>
</feature>
<keyword evidence="1" id="KW-0175">Coiled coil</keyword>
<dbReference type="Proteomes" id="UP001642409">
    <property type="component" value="Unassembled WGS sequence"/>
</dbReference>
<dbReference type="AlphaFoldDB" id="A0AA86QEC3"/>
<accession>A0AA86QEC3</accession>
<feature type="region of interest" description="Disordered" evidence="2">
    <location>
        <begin position="302"/>
        <end position="341"/>
    </location>
</feature>
<comment type="caution">
    <text evidence="3">The sequence shown here is derived from an EMBL/GenBank/DDBJ whole genome shotgun (WGS) entry which is preliminary data.</text>
</comment>
<evidence type="ECO:0000313" key="3">
    <source>
        <dbReference type="EMBL" id="CAI9951454.1"/>
    </source>
</evidence>
<evidence type="ECO:0000256" key="1">
    <source>
        <dbReference type="SAM" id="Coils"/>
    </source>
</evidence>
<organism evidence="3">
    <name type="scientific">Hexamita inflata</name>
    <dbReference type="NCBI Taxonomy" id="28002"/>
    <lineage>
        <taxon>Eukaryota</taxon>
        <taxon>Metamonada</taxon>
        <taxon>Diplomonadida</taxon>
        <taxon>Hexamitidae</taxon>
        <taxon>Hexamitinae</taxon>
        <taxon>Hexamita</taxon>
    </lineage>
</organism>
<evidence type="ECO:0000313" key="5">
    <source>
        <dbReference type="Proteomes" id="UP001642409"/>
    </source>
</evidence>
<dbReference type="EMBL" id="CATOUU010000824">
    <property type="protein sequence ID" value="CAI9951454.1"/>
    <property type="molecule type" value="Genomic_DNA"/>
</dbReference>
<evidence type="ECO:0000256" key="2">
    <source>
        <dbReference type="SAM" id="MobiDB-lite"/>
    </source>
</evidence>
<reference evidence="4 5" key="2">
    <citation type="submission" date="2024-07" db="EMBL/GenBank/DDBJ databases">
        <authorList>
            <person name="Akdeniz Z."/>
        </authorList>
    </citation>
    <scope>NUCLEOTIDE SEQUENCE [LARGE SCALE GENOMIC DNA]</scope>
</reference>
<reference evidence="3" key="1">
    <citation type="submission" date="2023-06" db="EMBL/GenBank/DDBJ databases">
        <authorList>
            <person name="Kurt Z."/>
        </authorList>
    </citation>
    <scope>NUCLEOTIDE SEQUENCE</scope>
</reference>
<evidence type="ECO:0000313" key="4">
    <source>
        <dbReference type="EMBL" id="CAL6037958.1"/>
    </source>
</evidence>
<keyword evidence="5" id="KW-1185">Reference proteome</keyword>
<protein>
    <submittedName>
        <fullName evidence="4">Hypothetical_protein</fullName>
    </submittedName>
</protein>
<dbReference type="EMBL" id="CAXDID020000138">
    <property type="protein sequence ID" value="CAL6037958.1"/>
    <property type="molecule type" value="Genomic_DNA"/>
</dbReference>
<proteinExistence type="predicted"/>